<dbReference type="KEGG" id="pbf:CFX0092_A0877"/>
<evidence type="ECO:0000313" key="9">
    <source>
        <dbReference type="EMBL" id="CUS02755.2"/>
    </source>
</evidence>
<dbReference type="PRINTS" id="PR00723">
    <property type="entry name" value="SUBTILISIN"/>
</dbReference>
<feature type="domain" description="Peptidase S8/S53" evidence="8">
    <location>
        <begin position="183"/>
        <end position="493"/>
    </location>
</feature>
<dbReference type="InterPro" id="IPR033857">
    <property type="entry name" value="Bacillopeptidase_F"/>
</dbReference>
<dbReference type="InterPro" id="IPR015500">
    <property type="entry name" value="Peptidase_S8_subtilisin-rel"/>
</dbReference>
<name>A0A160T2H1_9CHLR</name>
<accession>A0A160T2H1</accession>
<evidence type="ECO:0000256" key="5">
    <source>
        <dbReference type="PIRSR" id="PIRSR615500-1"/>
    </source>
</evidence>
<proteinExistence type="inferred from homology"/>
<feature type="active site" description="Charge relay system" evidence="5 6">
    <location>
        <position position="192"/>
    </location>
</feature>
<dbReference type="PROSITE" id="PS51892">
    <property type="entry name" value="SUBTILASE"/>
    <property type="match status" value="1"/>
</dbReference>
<dbReference type="InterPro" id="IPR023828">
    <property type="entry name" value="Peptidase_S8_Ser-AS"/>
</dbReference>
<feature type="active site" description="Charge relay system" evidence="5 6">
    <location>
        <position position="250"/>
    </location>
</feature>
<dbReference type="SUPFAM" id="SSF52743">
    <property type="entry name" value="Subtilisin-like"/>
    <property type="match status" value="1"/>
</dbReference>
<keyword evidence="3 6" id="KW-0378">Hydrolase</keyword>
<evidence type="ECO:0000259" key="8">
    <source>
        <dbReference type="Pfam" id="PF00082"/>
    </source>
</evidence>
<sequence>MKHNTLRSLFLLCLLLIVAVVVVARAAAATRAAEAWMGKTDPVLLTETAGGASAEFLVVLADQADLSGAERLGDKTARGQYVYEAMTTTAATAQAPLRALLDAHGASYRAYWVVNMLRVRGDRALLAALAGRDDVRHVYANTWQRAQLPTPVSAPHPPRETDLIEWNIQIVNADDVWAAGFTGQGAVIGGQDTGYDWQHPALRNAYRGWDGSAADHNYNWHDAIHEDLPLGNPGNACGFNLTEPCDDDGHGTHTMGTMVGRTPQLDLGMAPGAEWIGCRNMEDGWGSPATYSECYEWFIAPYPLGGDPFTDGDPTRAPHVINNSWGCPAIEGCVAADILQQVVESVRAAGIVTVHSAGNKGPNCETINEPAAIYDASFTVGATDDQNLIAAFSSRGPVTVDGSNRIKPDIVAPGVNIHSSVPGGDFAFLSGTSMAGPHVAGLVALLISAEPELAGRVNTIEALITNSALRRTTNEGCGGDTPTSVPNHTYGWGRIDALAAYRLIDTEAIFFDLFLPVLTPK</sequence>
<dbReference type="GO" id="GO:0004252">
    <property type="term" value="F:serine-type endopeptidase activity"/>
    <property type="evidence" value="ECO:0007669"/>
    <property type="project" value="UniProtKB-UniRule"/>
</dbReference>
<organism evidence="9 10">
    <name type="scientific">Candidatus Promineifilum breve</name>
    <dbReference type="NCBI Taxonomy" id="1806508"/>
    <lineage>
        <taxon>Bacteria</taxon>
        <taxon>Bacillati</taxon>
        <taxon>Chloroflexota</taxon>
        <taxon>Ardenticatenia</taxon>
        <taxon>Candidatus Promineifilales</taxon>
        <taxon>Candidatus Promineifilaceae</taxon>
        <taxon>Candidatus Promineifilum</taxon>
    </lineage>
</organism>
<gene>
    <name evidence="9" type="ORF">CFX0092_A0877</name>
</gene>
<feature type="active site" description="Charge relay system" evidence="5 6">
    <location>
        <position position="433"/>
    </location>
</feature>
<evidence type="ECO:0000256" key="2">
    <source>
        <dbReference type="ARBA" id="ARBA00022670"/>
    </source>
</evidence>
<dbReference type="InterPro" id="IPR050131">
    <property type="entry name" value="Peptidase_S8_subtilisin-like"/>
</dbReference>
<reference evidence="9" key="1">
    <citation type="submission" date="2016-01" db="EMBL/GenBank/DDBJ databases">
        <authorList>
            <person name="Mcilroy J.S."/>
            <person name="Karst M S."/>
            <person name="Albertsen M."/>
        </authorList>
    </citation>
    <scope>NUCLEOTIDE SEQUENCE</scope>
    <source>
        <strain evidence="9">Cfx-K</strain>
    </source>
</reference>
<evidence type="ECO:0000256" key="1">
    <source>
        <dbReference type="ARBA" id="ARBA00011073"/>
    </source>
</evidence>
<protein>
    <submittedName>
        <fullName evidence="9">Peptidase S8 and S53, subtilisin, kexin, sedolisin</fullName>
    </submittedName>
</protein>
<dbReference type="OrthoDB" id="9798386at2"/>
<dbReference type="EMBL" id="LN890655">
    <property type="protein sequence ID" value="CUS02755.2"/>
    <property type="molecule type" value="Genomic_DNA"/>
</dbReference>
<evidence type="ECO:0000256" key="7">
    <source>
        <dbReference type="SAM" id="SignalP"/>
    </source>
</evidence>
<dbReference type="InterPro" id="IPR000209">
    <property type="entry name" value="Peptidase_S8/S53_dom"/>
</dbReference>
<dbReference type="RefSeq" id="WP_095042331.1">
    <property type="nucleotide sequence ID" value="NZ_LN890655.1"/>
</dbReference>
<dbReference type="PANTHER" id="PTHR43806:SF67">
    <property type="entry name" value="EGF-LIKE DOMAIN-CONTAINING PROTEIN"/>
    <property type="match status" value="1"/>
</dbReference>
<dbReference type="CDD" id="cd07481">
    <property type="entry name" value="Peptidases_S8_BacillopeptidaseF-like"/>
    <property type="match status" value="1"/>
</dbReference>
<evidence type="ECO:0000256" key="4">
    <source>
        <dbReference type="ARBA" id="ARBA00022825"/>
    </source>
</evidence>
<dbReference type="Proteomes" id="UP000215027">
    <property type="component" value="Chromosome I"/>
</dbReference>
<dbReference type="AlphaFoldDB" id="A0A160T2H1"/>
<comment type="similarity">
    <text evidence="1 6">Belongs to the peptidase S8 family.</text>
</comment>
<keyword evidence="4 6" id="KW-0720">Serine protease</keyword>
<evidence type="ECO:0000256" key="3">
    <source>
        <dbReference type="ARBA" id="ARBA00022801"/>
    </source>
</evidence>
<feature type="signal peptide" evidence="7">
    <location>
        <begin position="1"/>
        <end position="26"/>
    </location>
</feature>
<keyword evidence="7" id="KW-0732">Signal</keyword>
<keyword evidence="10" id="KW-1185">Reference proteome</keyword>
<dbReference type="Gene3D" id="3.40.50.200">
    <property type="entry name" value="Peptidase S8/S53 domain"/>
    <property type="match status" value="1"/>
</dbReference>
<dbReference type="Pfam" id="PF00082">
    <property type="entry name" value="Peptidase_S8"/>
    <property type="match status" value="1"/>
</dbReference>
<dbReference type="InterPro" id="IPR036852">
    <property type="entry name" value="Peptidase_S8/S53_dom_sf"/>
</dbReference>
<dbReference type="PANTHER" id="PTHR43806">
    <property type="entry name" value="PEPTIDASE S8"/>
    <property type="match status" value="1"/>
</dbReference>
<feature type="chain" id="PRO_5008240539" evidence="7">
    <location>
        <begin position="27"/>
        <end position="521"/>
    </location>
</feature>
<keyword evidence="2 6" id="KW-0645">Protease</keyword>
<dbReference type="PROSITE" id="PS00138">
    <property type="entry name" value="SUBTILASE_SER"/>
    <property type="match status" value="1"/>
</dbReference>
<dbReference type="GO" id="GO:0006508">
    <property type="term" value="P:proteolysis"/>
    <property type="evidence" value="ECO:0007669"/>
    <property type="project" value="UniProtKB-KW"/>
</dbReference>
<evidence type="ECO:0000313" key="10">
    <source>
        <dbReference type="Proteomes" id="UP000215027"/>
    </source>
</evidence>
<evidence type="ECO:0000256" key="6">
    <source>
        <dbReference type="PROSITE-ProRule" id="PRU01240"/>
    </source>
</evidence>